<evidence type="ECO:0000256" key="12">
    <source>
        <dbReference type="ARBA" id="ARBA00066936"/>
    </source>
</evidence>
<dbReference type="GO" id="GO:0032259">
    <property type="term" value="P:methylation"/>
    <property type="evidence" value="ECO:0007669"/>
    <property type="project" value="UniProtKB-KW"/>
</dbReference>
<evidence type="ECO:0000256" key="10">
    <source>
        <dbReference type="ARBA" id="ARBA00054380"/>
    </source>
</evidence>
<evidence type="ECO:0000256" key="11">
    <source>
        <dbReference type="ARBA" id="ARBA00061338"/>
    </source>
</evidence>
<name>A0A3S3SSV0_METS7</name>
<dbReference type="FunFam" id="3.40.50.150:FF:000251">
    <property type="entry name" value="Putative RNA methylase"/>
    <property type="match status" value="1"/>
</dbReference>
<dbReference type="SUPFAM" id="SSF53335">
    <property type="entry name" value="S-adenosyl-L-methionine-dependent methyltransferases"/>
    <property type="match status" value="1"/>
</dbReference>
<keyword evidence="5 16" id="KW-0808">Transferase</keyword>
<dbReference type="InterPro" id="IPR002052">
    <property type="entry name" value="DNA_methylase_N6_adenine_CS"/>
</dbReference>
<dbReference type="Proteomes" id="UP000288215">
    <property type="component" value="Unassembled WGS sequence"/>
</dbReference>
<dbReference type="Gene3D" id="3.30.2130.30">
    <property type="match status" value="1"/>
</dbReference>
<dbReference type="CDD" id="cd02440">
    <property type="entry name" value="AdoMet_MTases"/>
    <property type="match status" value="1"/>
</dbReference>
<evidence type="ECO:0000256" key="9">
    <source>
        <dbReference type="ARBA" id="ARBA00051883"/>
    </source>
</evidence>
<dbReference type="GO" id="GO:0000049">
    <property type="term" value="F:tRNA binding"/>
    <property type="evidence" value="ECO:0007669"/>
    <property type="project" value="UniProtKB-KW"/>
</dbReference>
<comment type="caution">
    <text evidence="16">The sequence shown here is derived from an EMBL/GenBank/DDBJ whole genome shotgun (WGS) entry which is preliminary data.</text>
</comment>
<evidence type="ECO:0000256" key="5">
    <source>
        <dbReference type="ARBA" id="ARBA00022679"/>
    </source>
</evidence>
<keyword evidence="7" id="KW-0819">tRNA processing</keyword>
<keyword evidence="8 14" id="KW-0694">RNA-binding</keyword>
<dbReference type="PROSITE" id="PS01261">
    <property type="entry name" value="UPF0020"/>
    <property type="match status" value="1"/>
</dbReference>
<dbReference type="PRINTS" id="PR00507">
    <property type="entry name" value="N12N6MTFRASE"/>
</dbReference>
<evidence type="ECO:0000256" key="6">
    <source>
        <dbReference type="ARBA" id="ARBA00022691"/>
    </source>
</evidence>
<evidence type="ECO:0000256" key="2">
    <source>
        <dbReference type="ARBA" id="ARBA00022490"/>
    </source>
</evidence>
<protein>
    <recommendedName>
        <fullName evidence="12">tRNA (guanine(10)-N(2))-dimethyltransferase</fullName>
        <ecNumber evidence="12">2.1.1.213</ecNumber>
    </recommendedName>
    <alternativeName>
        <fullName evidence="13">tRNA:G10 dimethyltransferase</fullName>
    </alternativeName>
</protein>
<evidence type="ECO:0000259" key="15">
    <source>
        <dbReference type="PROSITE" id="PS51165"/>
    </source>
</evidence>
<sequence>MPKSTFLLLSGEHPTLPYAEVRAILRSEGISYVEKEKGDQVLILTPEGRIEGLLSSRAALVMEGGELLGRAGLSMESVMRTCSEIDWGFLGGRTFGVRATRIKRYWDGAELQTLEKAIGDAVPRSLGARVDLGRPEIWIRAVISGGSVYIFSRGFTTDRGAFVRRRPRTRPYFHPGVLEPKIARVFVNLSAVRSKDLFLDPFCGTGGFLIEAAMMGMDAVGIDLDLRMVVGAMNNTRFYGLDCGLVHGDGTSGIVKKADGIATDPPYGRGTSTGGERVEDLIRGLARMARDTLKNGGRICFASPSEIGPAMIAREEGLRILEEHSMRVHKSLTRAIVVAERE</sequence>
<organism evidence="16 17">
    <name type="scientific">Methanosuratincola subterraneus</name>
    <dbReference type="NCBI Taxonomy" id="2593994"/>
    <lineage>
        <taxon>Archaea</taxon>
        <taxon>Thermoproteota</taxon>
        <taxon>Methanosuratincolia</taxon>
        <taxon>Candidatus Methanomethylicales</taxon>
        <taxon>Candidatus Methanomethylicaceae</taxon>
        <taxon>Candidatus Methanosuratincola (ex Vanwonterghem et al. 2016)</taxon>
    </lineage>
</organism>
<dbReference type="SUPFAM" id="SSF143437">
    <property type="entry name" value="THUMP domain-like"/>
    <property type="match status" value="1"/>
</dbReference>
<evidence type="ECO:0000256" key="4">
    <source>
        <dbReference type="ARBA" id="ARBA00022603"/>
    </source>
</evidence>
<dbReference type="Pfam" id="PF01170">
    <property type="entry name" value="UPF0020"/>
    <property type="match status" value="1"/>
</dbReference>
<comment type="catalytic activity">
    <reaction evidence="9">
        <text>guanosine(10) in tRNA + 2 S-adenosyl-L-methionine = N(2)-dimethylguanosine(10) in tRNA + 2 S-adenosyl-L-homocysteine + 2 H(+)</text>
        <dbReference type="Rhea" id="RHEA:43124"/>
        <dbReference type="Rhea" id="RHEA-COMP:10355"/>
        <dbReference type="Rhea" id="RHEA-COMP:10358"/>
        <dbReference type="ChEBI" id="CHEBI:15378"/>
        <dbReference type="ChEBI" id="CHEBI:57856"/>
        <dbReference type="ChEBI" id="CHEBI:59789"/>
        <dbReference type="ChEBI" id="CHEBI:74269"/>
        <dbReference type="ChEBI" id="CHEBI:74513"/>
        <dbReference type="EC" id="2.1.1.213"/>
    </reaction>
</comment>
<reference evidence="16 17" key="1">
    <citation type="submission" date="2018-12" db="EMBL/GenBank/DDBJ databases">
        <title>The complete genome of the methanogenic archaea of the candidate phylum Verstraetearchaeota, obtained from the metagenome of underground thermal water.</title>
        <authorList>
            <person name="Kadnikov V.V."/>
            <person name="Mardanov A.V."/>
            <person name="Beletsky A.V."/>
            <person name="Karnachuk O.V."/>
            <person name="Ravin N.V."/>
        </authorList>
    </citation>
    <scope>NUCLEOTIDE SEQUENCE [LARGE SCALE GENOMIC DNA]</scope>
    <source>
        <strain evidence="16">Ch88</strain>
    </source>
</reference>
<feature type="domain" description="THUMP" evidence="15">
    <location>
        <begin position="47"/>
        <end position="154"/>
    </location>
</feature>
<dbReference type="PANTHER" id="PTHR13370">
    <property type="entry name" value="RNA METHYLASE-RELATED"/>
    <property type="match status" value="1"/>
</dbReference>
<evidence type="ECO:0000256" key="7">
    <source>
        <dbReference type="ARBA" id="ARBA00022694"/>
    </source>
</evidence>
<comment type="subcellular location">
    <subcellularLocation>
        <location evidence="1">Cytoplasm</location>
    </subcellularLocation>
</comment>
<evidence type="ECO:0000256" key="3">
    <source>
        <dbReference type="ARBA" id="ARBA00022555"/>
    </source>
</evidence>
<evidence type="ECO:0000256" key="8">
    <source>
        <dbReference type="ARBA" id="ARBA00022884"/>
    </source>
</evidence>
<dbReference type="InterPro" id="IPR053943">
    <property type="entry name" value="RlmKL-like_Mtase_CS"/>
</dbReference>
<dbReference type="InterPro" id="IPR000241">
    <property type="entry name" value="RlmKL-like_Mtase"/>
</dbReference>
<evidence type="ECO:0000313" key="16">
    <source>
        <dbReference type="EMBL" id="RWX74020.1"/>
    </source>
</evidence>
<dbReference type="GO" id="GO:0160101">
    <property type="term" value="F:tRNA (guanine(10)-N2)-dimethyltransferase activity"/>
    <property type="evidence" value="ECO:0007669"/>
    <property type="project" value="UniProtKB-EC"/>
</dbReference>
<proteinExistence type="inferred from homology"/>
<dbReference type="InterPro" id="IPR004114">
    <property type="entry name" value="THUMP_dom"/>
</dbReference>
<accession>A0A3S3SSV0</accession>
<dbReference type="EMBL" id="RXGA01000001">
    <property type="protein sequence ID" value="RWX74020.1"/>
    <property type="molecule type" value="Genomic_DNA"/>
</dbReference>
<dbReference type="EC" id="2.1.1.213" evidence="12"/>
<evidence type="ECO:0000256" key="13">
    <source>
        <dbReference type="ARBA" id="ARBA00082665"/>
    </source>
</evidence>
<dbReference type="PROSITE" id="PS51165">
    <property type="entry name" value="THUMP"/>
    <property type="match status" value="1"/>
</dbReference>
<keyword evidence="2" id="KW-0963">Cytoplasm</keyword>
<dbReference type="InterPro" id="IPR029063">
    <property type="entry name" value="SAM-dependent_MTases_sf"/>
</dbReference>
<comment type="function">
    <text evidence="10">Catalyzes the adenosylmethionine-dependent methylation of the exocyclic amino group (N(2)) of guanosine at position 10 of various tRNAs. Acts via a two-step process that leads to the formation of either N(2)-monomethyl (m(2)G) or N(2)-dimethylguanosine (m(2)(2)G).</text>
</comment>
<keyword evidence="3" id="KW-0820">tRNA-binding</keyword>
<evidence type="ECO:0000256" key="14">
    <source>
        <dbReference type="PROSITE-ProRule" id="PRU00529"/>
    </source>
</evidence>
<dbReference type="PROSITE" id="PS00092">
    <property type="entry name" value="N6_MTASE"/>
    <property type="match status" value="1"/>
</dbReference>
<keyword evidence="6" id="KW-0949">S-adenosyl-L-methionine</keyword>
<dbReference type="Gene3D" id="3.40.50.150">
    <property type="entry name" value="Vaccinia Virus protein VP39"/>
    <property type="match status" value="1"/>
</dbReference>
<gene>
    <name evidence="16" type="ORF">Metus_0045</name>
</gene>
<evidence type="ECO:0000313" key="17">
    <source>
        <dbReference type="Proteomes" id="UP000288215"/>
    </source>
</evidence>
<dbReference type="AlphaFoldDB" id="A0A3S3SSV0"/>
<keyword evidence="4 16" id="KW-0489">Methyltransferase</keyword>
<dbReference type="GO" id="GO:0008033">
    <property type="term" value="P:tRNA processing"/>
    <property type="evidence" value="ECO:0007669"/>
    <property type="project" value="UniProtKB-KW"/>
</dbReference>
<comment type="similarity">
    <text evidence="11">Belongs to the methyltransferase superfamily. Trm-G10 family.</text>
</comment>
<dbReference type="GO" id="GO:0005737">
    <property type="term" value="C:cytoplasm"/>
    <property type="evidence" value="ECO:0007669"/>
    <property type="project" value="UniProtKB-SubCell"/>
</dbReference>
<dbReference type="Pfam" id="PF02926">
    <property type="entry name" value="THUMP"/>
    <property type="match status" value="1"/>
</dbReference>
<evidence type="ECO:0000256" key="1">
    <source>
        <dbReference type="ARBA" id="ARBA00004496"/>
    </source>
</evidence>
<dbReference type="PANTHER" id="PTHR13370:SF3">
    <property type="entry name" value="TRNA (GUANINE(10)-N2)-METHYLTRANSFERASE HOMOLOG"/>
    <property type="match status" value="1"/>
</dbReference>